<dbReference type="OrthoDB" id="376826at2759"/>
<feature type="compositionally biased region" description="Low complexity" evidence="1">
    <location>
        <begin position="12"/>
        <end position="25"/>
    </location>
</feature>
<dbReference type="Proteomes" id="UP000258309">
    <property type="component" value="Unassembled WGS sequence"/>
</dbReference>
<dbReference type="AlphaFoldDB" id="A0A3E2H6J9"/>
<dbReference type="STRING" id="5539.A0A3E2H6J9"/>
<protein>
    <submittedName>
        <fullName evidence="2">Uncharacterized protein</fullName>
    </submittedName>
</protein>
<accession>A0A3E2H6J9</accession>
<reference evidence="2 3" key="1">
    <citation type="submission" date="2018-05" db="EMBL/GenBank/DDBJ databases">
        <title>Draft genome sequence of Scytalidium lignicola DSM 105466, a ubiquitous saprotrophic fungus.</title>
        <authorList>
            <person name="Buettner E."/>
            <person name="Gebauer A.M."/>
            <person name="Hofrichter M."/>
            <person name="Liers C."/>
            <person name="Kellner H."/>
        </authorList>
    </citation>
    <scope>NUCLEOTIDE SEQUENCE [LARGE SCALE GENOMIC DNA]</scope>
    <source>
        <strain evidence="2 3">DSM 105466</strain>
    </source>
</reference>
<dbReference type="EMBL" id="NCSJ02000149">
    <property type="protein sequence ID" value="RFU28812.1"/>
    <property type="molecule type" value="Genomic_DNA"/>
</dbReference>
<sequence length="209" mass="23026">MPHSDQSDEKPSTTTTTATNTSSQTKMAAQVNGETPSSAFLHHLTSYPIVHDSITTFKSNPYGRKSIDLTSQGYERLGKPFVPYFHTPYQYISPYLQKADSFGDSTLSTIDTRFPQIKKPTEELYSEGKSIVFFPIKKSTEGKEYVLSKYQSEIKKVGDEGYVGQGKALLATGLGITGDLINYASAFLSKKKEQAEVAIKDAAPEKTTN</sequence>
<feature type="non-terminal residue" evidence="2">
    <location>
        <position position="209"/>
    </location>
</feature>
<keyword evidence="3" id="KW-1185">Reference proteome</keyword>
<comment type="caution">
    <text evidence="2">The sequence shown here is derived from an EMBL/GenBank/DDBJ whole genome shotgun (WGS) entry which is preliminary data.</text>
</comment>
<feature type="compositionally biased region" description="Basic and acidic residues" evidence="1">
    <location>
        <begin position="1"/>
        <end position="11"/>
    </location>
</feature>
<feature type="non-terminal residue" evidence="2">
    <location>
        <position position="1"/>
    </location>
</feature>
<dbReference type="Pfam" id="PF17316">
    <property type="entry name" value="Perilipin_2"/>
    <property type="match status" value="1"/>
</dbReference>
<organism evidence="2 3">
    <name type="scientific">Scytalidium lignicola</name>
    <name type="common">Hyphomycete</name>
    <dbReference type="NCBI Taxonomy" id="5539"/>
    <lineage>
        <taxon>Eukaryota</taxon>
        <taxon>Fungi</taxon>
        <taxon>Dikarya</taxon>
        <taxon>Ascomycota</taxon>
        <taxon>Pezizomycotina</taxon>
        <taxon>Leotiomycetes</taxon>
        <taxon>Leotiomycetes incertae sedis</taxon>
        <taxon>Scytalidium</taxon>
    </lineage>
</organism>
<evidence type="ECO:0000313" key="2">
    <source>
        <dbReference type="EMBL" id="RFU28812.1"/>
    </source>
</evidence>
<gene>
    <name evidence="2" type="ORF">B7463_g7525</name>
</gene>
<feature type="region of interest" description="Disordered" evidence="1">
    <location>
        <begin position="1"/>
        <end position="33"/>
    </location>
</feature>
<name>A0A3E2H6J9_SCYLI</name>
<evidence type="ECO:0000256" key="1">
    <source>
        <dbReference type="SAM" id="MobiDB-lite"/>
    </source>
</evidence>
<proteinExistence type="predicted"/>
<evidence type="ECO:0000313" key="3">
    <source>
        <dbReference type="Proteomes" id="UP000258309"/>
    </source>
</evidence>
<dbReference type="OMA" id="YSYVAPY"/>